<dbReference type="OrthoDB" id="2343925at2759"/>
<keyword evidence="4" id="KW-0460">Magnesium</keyword>
<dbReference type="PIRSF" id="PIRSF036498">
    <property type="entry name" value="Ent-kaurene_synthase_fungi"/>
    <property type="match status" value="1"/>
</dbReference>
<dbReference type="Gene3D" id="1.50.10.20">
    <property type="match status" value="1"/>
</dbReference>
<evidence type="ECO:0000313" key="8">
    <source>
        <dbReference type="Proteomes" id="UP000663193"/>
    </source>
</evidence>
<organism evidence="7 8">
    <name type="scientific">Phaeosphaeria nodorum (strain SN15 / ATCC MYA-4574 / FGSC 10173)</name>
    <name type="common">Glume blotch fungus</name>
    <name type="synonym">Parastagonospora nodorum</name>
    <dbReference type="NCBI Taxonomy" id="321614"/>
    <lineage>
        <taxon>Eukaryota</taxon>
        <taxon>Fungi</taxon>
        <taxon>Dikarya</taxon>
        <taxon>Ascomycota</taxon>
        <taxon>Pezizomycotina</taxon>
        <taxon>Dothideomycetes</taxon>
        <taxon>Pleosporomycetidae</taxon>
        <taxon>Pleosporales</taxon>
        <taxon>Pleosporineae</taxon>
        <taxon>Phaeosphaeriaceae</taxon>
        <taxon>Parastagonospora</taxon>
    </lineage>
</organism>
<keyword evidence="8" id="KW-1185">Reference proteome</keyword>
<dbReference type="GO" id="GO:0016853">
    <property type="term" value="F:isomerase activity"/>
    <property type="evidence" value="ECO:0007669"/>
    <property type="project" value="UniProtKB-KW"/>
</dbReference>
<keyword evidence="6" id="KW-0456">Lyase</keyword>
<dbReference type="PANTHER" id="PTHR31739:SF25">
    <property type="entry name" value="(E,E)-GERANYLLINALOOL SYNTHASE"/>
    <property type="match status" value="1"/>
</dbReference>
<name>A0A7U2F3K0_PHANO</name>
<dbReference type="InterPro" id="IPR050148">
    <property type="entry name" value="Terpene_synthase-like"/>
</dbReference>
<dbReference type="EMBL" id="CP069028">
    <property type="protein sequence ID" value="QRC96963.1"/>
    <property type="molecule type" value="Genomic_DNA"/>
</dbReference>
<dbReference type="PANTHER" id="PTHR31739">
    <property type="entry name" value="ENT-COPALYL DIPHOSPHATE SYNTHASE, CHLOROPLASTIC"/>
    <property type="match status" value="1"/>
</dbReference>
<accession>A0A7U2F3K0</accession>
<gene>
    <name evidence="7" type="ORF">JI435_018370</name>
</gene>
<dbReference type="GO" id="GO:0016114">
    <property type="term" value="P:terpenoid biosynthetic process"/>
    <property type="evidence" value="ECO:0007669"/>
    <property type="project" value="InterPro"/>
</dbReference>
<evidence type="ECO:0000256" key="6">
    <source>
        <dbReference type="ARBA" id="ARBA00023239"/>
    </source>
</evidence>
<evidence type="ECO:0000256" key="2">
    <source>
        <dbReference type="ARBA" id="ARBA00006333"/>
    </source>
</evidence>
<sequence>MYRSISEEAWALVHAMASDSKTPHGFGTMSPAAYDTAWVAMTQKKDKYGVLRPLIPEAYTYLENTQSEDGSWAADVSTTDGIVNTLAALLALKKRERRQADALRASQNRCIAAVQALRRLLDDWDMGTSDRVGMELLVPNLLRLLEEEGIKFEFRSREALMSLNTAKLARLGSALSSSKPTTLTHSLEAFVGTLDFDSVKRHKMPNGSMLASPSSTAAYLMNATEWDDESEAYLRMVFERQSEAGHKGGFPSAYPSTIFETSWVLNTLLQSGFDKDDFLLADVRSLTTLLETGIKQGQGTVGWAPNCLPDADDTAKTISALHLLGWDQAAEPMIQSFEADACFITYEGERNPSVSANCNVLSCFLQTATPVVHTKQILKCATFITKTWSENSGPDKWHTSARYSTMLQVQAFVRFLKKWSEDEFDVEAIPKNLVYQDVPRMLLDILAHTMNSQKDDGSWESKREVTAYAILTLTPLLSLPWVDFLKPECTACILRGKAYLENHRKEWREAERIWIEKTVYGSPNLSQAYCLAAMKVVVPTTIISAKICDMFPLEMTKKMGKMASFFAKVPPFPSAPNWKLQLSLLQSASYSAALKAHRYSIFPPLMEASDEKYQNYIPFTWIGCKDHLSTPITPKCLWDMMLVSMYNFQVDAFMETSARDCYAGRLNDLKGLICGLFSEDSMGYESMTKYEHATTPKKMTNGVKNGVGNVGQSGRENGIANCNDDYAMESNGENGHTNGLTDQDEHVKKVLTKFVNFALQHPKVLASPAPMRQWLAHELQTFLLAHITHMEDCDSLAFSASSGAKAITWSKPRTTFFKWVRTTSADHTSCPYSFVFYLCLIGNGSNWLEMSIQKRYALEDACRHLAAMCRQYNDLGSVSRDQNEGNLNSVNFPEFSSEYGDVSAASIDTKRQGLLAVAEYESRCLGRVLGELELSMDARLMEKLRLLIQVTDLYGQIYVVRDIGIRREEEGPDRGVMKGVALQWT</sequence>
<dbReference type="GO" id="GO:0010333">
    <property type="term" value="F:terpene synthase activity"/>
    <property type="evidence" value="ECO:0007669"/>
    <property type="project" value="InterPro"/>
</dbReference>
<dbReference type="Gene3D" id="1.50.10.160">
    <property type="match status" value="1"/>
</dbReference>
<evidence type="ECO:0000256" key="4">
    <source>
        <dbReference type="ARBA" id="ARBA00022842"/>
    </source>
</evidence>
<evidence type="ECO:0000256" key="1">
    <source>
        <dbReference type="ARBA" id="ARBA00001946"/>
    </source>
</evidence>
<evidence type="ECO:0000256" key="3">
    <source>
        <dbReference type="ARBA" id="ARBA00022723"/>
    </source>
</evidence>
<dbReference type="AlphaFoldDB" id="A0A7U2F3K0"/>
<keyword evidence="3" id="KW-0479">Metal-binding</keyword>
<dbReference type="GO" id="GO:0046872">
    <property type="term" value="F:metal ion binding"/>
    <property type="evidence" value="ECO:0007669"/>
    <property type="project" value="UniProtKB-KW"/>
</dbReference>
<reference evidence="8" key="1">
    <citation type="journal article" date="2021" name="BMC Genomics">
        <title>Chromosome-level genome assembly and manually-curated proteome of model necrotroph Parastagonospora nodorum Sn15 reveals a genome-wide trove of candidate effector homologs, and redundancy of virulence-related functions within an accessory chromosome.</title>
        <authorList>
            <person name="Bertazzoni S."/>
            <person name="Jones D.A.B."/>
            <person name="Phan H.T."/>
            <person name="Tan K.-C."/>
            <person name="Hane J.K."/>
        </authorList>
    </citation>
    <scope>NUCLEOTIDE SEQUENCE [LARGE SCALE GENOMIC DNA]</scope>
    <source>
        <strain evidence="8">SN15 / ATCC MYA-4574 / FGSC 10173)</strain>
    </source>
</reference>
<comment type="cofactor">
    <cofactor evidence="1">
        <name>Mg(2+)</name>
        <dbReference type="ChEBI" id="CHEBI:18420"/>
    </cofactor>
</comment>
<proteinExistence type="inferred from homology"/>
<evidence type="ECO:0008006" key="9">
    <source>
        <dbReference type="Google" id="ProtNLM"/>
    </source>
</evidence>
<evidence type="ECO:0000256" key="5">
    <source>
        <dbReference type="ARBA" id="ARBA00023235"/>
    </source>
</evidence>
<protein>
    <recommendedName>
        <fullName evidence="9">Ent-kaurene synthase</fullName>
    </recommendedName>
</protein>
<dbReference type="InterPro" id="IPR017057">
    <property type="entry name" value="Ent-kaurene_synthase_fun"/>
</dbReference>
<comment type="similarity">
    <text evidence="2">Belongs to the terpene synthase family.</text>
</comment>
<dbReference type="InterPro" id="IPR008930">
    <property type="entry name" value="Terpenoid_cyclase/PrenylTrfase"/>
</dbReference>
<dbReference type="VEuPathDB" id="FungiDB:JI435_018370"/>
<evidence type="ECO:0000313" key="7">
    <source>
        <dbReference type="EMBL" id="QRC96963.1"/>
    </source>
</evidence>
<keyword evidence="5" id="KW-0413">Isomerase</keyword>
<dbReference type="Proteomes" id="UP000663193">
    <property type="component" value="Chromosome 6"/>
</dbReference>
<dbReference type="SUPFAM" id="SSF48239">
    <property type="entry name" value="Terpenoid cyclases/Protein prenyltransferases"/>
    <property type="match status" value="1"/>
</dbReference>